<dbReference type="Proteomes" id="UP000677228">
    <property type="component" value="Unassembled WGS sequence"/>
</dbReference>
<gene>
    <name evidence="1" type="ORF">OVA965_LOCUS40730</name>
    <name evidence="2" type="ORF">TMI583_LOCUS42222</name>
</gene>
<comment type="caution">
    <text evidence="2">The sequence shown here is derived from an EMBL/GenBank/DDBJ whole genome shotgun (WGS) entry which is preliminary data.</text>
</comment>
<proteinExistence type="predicted"/>
<dbReference type="AlphaFoldDB" id="A0A8S2V245"/>
<reference evidence="2" key="1">
    <citation type="submission" date="2021-02" db="EMBL/GenBank/DDBJ databases">
        <authorList>
            <person name="Nowell W R."/>
        </authorList>
    </citation>
    <scope>NUCLEOTIDE SEQUENCE</scope>
</reference>
<evidence type="ECO:0000313" key="1">
    <source>
        <dbReference type="EMBL" id="CAF1576987.1"/>
    </source>
</evidence>
<evidence type="ECO:0000313" key="2">
    <source>
        <dbReference type="EMBL" id="CAF4374527.1"/>
    </source>
</evidence>
<organism evidence="2 3">
    <name type="scientific">Didymodactylos carnosus</name>
    <dbReference type="NCBI Taxonomy" id="1234261"/>
    <lineage>
        <taxon>Eukaryota</taxon>
        <taxon>Metazoa</taxon>
        <taxon>Spiralia</taxon>
        <taxon>Gnathifera</taxon>
        <taxon>Rotifera</taxon>
        <taxon>Eurotatoria</taxon>
        <taxon>Bdelloidea</taxon>
        <taxon>Philodinida</taxon>
        <taxon>Philodinidae</taxon>
        <taxon>Didymodactylos</taxon>
    </lineage>
</organism>
<sequence>MDNQDWNMLDYEDLGIRPFQWDRDLNDKTATTASMFINDEKEEYTYDLTVGSAEFSASKKSDENNLSENE</sequence>
<protein>
    <submittedName>
        <fullName evidence="2">Uncharacterized protein</fullName>
    </submittedName>
</protein>
<evidence type="ECO:0000313" key="3">
    <source>
        <dbReference type="Proteomes" id="UP000682733"/>
    </source>
</evidence>
<dbReference type="Proteomes" id="UP000682733">
    <property type="component" value="Unassembled WGS sequence"/>
</dbReference>
<name>A0A8S2V245_9BILA</name>
<feature type="non-terminal residue" evidence="2">
    <location>
        <position position="70"/>
    </location>
</feature>
<accession>A0A8S2V245</accession>
<dbReference type="EMBL" id="CAJNOK010044981">
    <property type="protein sequence ID" value="CAF1576987.1"/>
    <property type="molecule type" value="Genomic_DNA"/>
</dbReference>
<dbReference type="EMBL" id="CAJOBA010067945">
    <property type="protein sequence ID" value="CAF4374527.1"/>
    <property type="molecule type" value="Genomic_DNA"/>
</dbReference>